<dbReference type="Gene3D" id="1.10.10.10">
    <property type="entry name" value="Winged helix-like DNA-binding domain superfamily/Winged helix DNA-binding domain"/>
    <property type="match status" value="2"/>
</dbReference>
<gene>
    <name evidence="2" type="ORF">LK09_02430</name>
</gene>
<sequence length="326" mass="35579">MVRRTRVLDGVGLGEAEERAYRLLLRVPSLTAREIATHMETPPGISRRAADALVEIGLANADDATPARYTAIDPRIAIPALVRMRQAELARTSAALPSYAAEYQERMLRTEPQRLVEVLDGPGAITERVSTLLRSAEEEVLAFDEPPYVGGTPSANTDEYDLLARGVAVRAVYAAEALSIDGKADDIRDLVERGEQARVVPHVPLKMVLVDRRAAVIPLTARAESVRTTAVVVWQSRLCDALIELFEATWERATPVFALASAVPDMEAVDRELLSLLNAGLKDETIARQLGLSERTVRRRVADLLSRLGATSRFQAGAKAAARGWI</sequence>
<dbReference type="CDD" id="cd06170">
    <property type="entry name" value="LuxR_C_like"/>
    <property type="match status" value="1"/>
</dbReference>
<dbReference type="EMBL" id="JTDK01000002">
    <property type="protein sequence ID" value="KHK99510.1"/>
    <property type="molecule type" value="Genomic_DNA"/>
</dbReference>
<reference evidence="2 3" key="1">
    <citation type="submission" date="2014-11" db="EMBL/GenBank/DDBJ databases">
        <title>Genome sequence of Microbacterium mangrovi MUSC 115(T).</title>
        <authorList>
            <person name="Lee L.-H."/>
        </authorList>
    </citation>
    <scope>NUCLEOTIDE SEQUENCE [LARGE SCALE GENOMIC DNA]</scope>
    <source>
        <strain evidence="2 3">MUSC 115</strain>
    </source>
</reference>
<name>A0A0B2A8T1_9MICO</name>
<dbReference type="SUPFAM" id="SSF46894">
    <property type="entry name" value="C-terminal effector domain of the bipartite response regulators"/>
    <property type="match status" value="1"/>
</dbReference>
<dbReference type="OrthoDB" id="5932488at2"/>
<dbReference type="Proteomes" id="UP000031030">
    <property type="component" value="Unassembled WGS sequence"/>
</dbReference>
<evidence type="ECO:0000259" key="1">
    <source>
        <dbReference type="PROSITE" id="PS50043"/>
    </source>
</evidence>
<dbReference type="InterPro" id="IPR000792">
    <property type="entry name" value="Tscrpt_reg_LuxR_C"/>
</dbReference>
<dbReference type="Pfam" id="PF01978">
    <property type="entry name" value="TrmB"/>
    <property type="match status" value="1"/>
</dbReference>
<dbReference type="GO" id="GO:0006355">
    <property type="term" value="P:regulation of DNA-templated transcription"/>
    <property type="evidence" value="ECO:0007669"/>
    <property type="project" value="InterPro"/>
</dbReference>
<keyword evidence="3" id="KW-1185">Reference proteome</keyword>
<evidence type="ECO:0000313" key="2">
    <source>
        <dbReference type="EMBL" id="KHK99510.1"/>
    </source>
</evidence>
<dbReference type="STRING" id="1348253.LK09_02430"/>
<dbReference type="PANTHER" id="PTHR34293:SF1">
    <property type="entry name" value="HTH-TYPE TRANSCRIPTIONAL REGULATOR TRMBL2"/>
    <property type="match status" value="1"/>
</dbReference>
<dbReference type="GO" id="GO:0003677">
    <property type="term" value="F:DNA binding"/>
    <property type="evidence" value="ECO:0007669"/>
    <property type="project" value="InterPro"/>
</dbReference>
<organism evidence="2 3">
    <name type="scientific">Microbacterium mangrovi</name>
    <dbReference type="NCBI Taxonomy" id="1348253"/>
    <lineage>
        <taxon>Bacteria</taxon>
        <taxon>Bacillati</taxon>
        <taxon>Actinomycetota</taxon>
        <taxon>Actinomycetes</taxon>
        <taxon>Micrococcales</taxon>
        <taxon>Microbacteriaceae</taxon>
        <taxon>Microbacterium</taxon>
    </lineage>
</organism>
<dbReference type="SMART" id="SM00421">
    <property type="entry name" value="HTH_LUXR"/>
    <property type="match status" value="1"/>
</dbReference>
<proteinExistence type="predicted"/>
<dbReference type="PROSITE" id="PS50043">
    <property type="entry name" value="HTH_LUXR_2"/>
    <property type="match status" value="1"/>
</dbReference>
<dbReference type="InterPro" id="IPR036388">
    <property type="entry name" value="WH-like_DNA-bd_sf"/>
</dbReference>
<dbReference type="AlphaFoldDB" id="A0A0B2A8T1"/>
<dbReference type="InterPro" id="IPR002831">
    <property type="entry name" value="Tscrpt_reg_TrmB_N"/>
</dbReference>
<dbReference type="InterPro" id="IPR016032">
    <property type="entry name" value="Sig_transdc_resp-reg_C-effctor"/>
</dbReference>
<comment type="caution">
    <text evidence="2">The sequence shown here is derived from an EMBL/GenBank/DDBJ whole genome shotgun (WGS) entry which is preliminary data.</text>
</comment>
<dbReference type="Pfam" id="PF00196">
    <property type="entry name" value="GerE"/>
    <property type="match status" value="1"/>
</dbReference>
<dbReference type="InterPro" id="IPR051797">
    <property type="entry name" value="TrmB-like"/>
</dbReference>
<protein>
    <recommendedName>
        <fullName evidence="1">HTH luxR-type domain-containing protein</fullName>
    </recommendedName>
</protein>
<feature type="domain" description="HTH luxR-type" evidence="1">
    <location>
        <begin position="259"/>
        <end position="324"/>
    </location>
</feature>
<evidence type="ECO:0000313" key="3">
    <source>
        <dbReference type="Proteomes" id="UP000031030"/>
    </source>
</evidence>
<accession>A0A0B2A8T1</accession>
<dbReference type="PANTHER" id="PTHR34293">
    <property type="entry name" value="HTH-TYPE TRANSCRIPTIONAL REGULATOR TRMBL2"/>
    <property type="match status" value="1"/>
</dbReference>